<proteinExistence type="predicted"/>
<comment type="caution">
    <text evidence="1">The sequence shown here is derived from an EMBL/GenBank/DDBJ whole genome shotgun (WGS) entry which is preliminary data.</text>
</comment>
<evidence type="ECO:0000313" key="1">
    <source>
        <dbReference type="EMBL" id="MDO6406089.1"/>
    </source>
</evidence>
<name>A0ABT8XRK1_9GAMM</name>
<evidence type="ECO:0000313" key="2">
    <source>
        <dbReference type="Proteomes" id="UP001171299"/>
    </source>
</evidence>
<dbReference type="RefSeq" id="WP_208725373.1">
    <property type="nucleotide sequence ID" value="NZ_CP024636.1"/>
</dbReference>
<dbReference type="Proteomes" id="UP001171299">
    <property type="component" value="Unassembled WGS sequence"/>
</dbReference>
<gene>
    <name evidence="1" type="ORF">Q3404_05815</name>
</gene>
<protein>
    <submittedName>
        <fullName evidence="1">Uncharacterized protein</fullName>
    </submittedName>
</protein>
<accession>A0ABT8XRK1</accession>
<organism evidence="1 2">
    <name type="scientific">Pantoea phytobeneficialis</name>
    <dbReference type="NCBI Taxonomy" id="2052056"/>
    <lineage>
        <taxon>Bacteria</taxon>
        <taxon>Pseudomonadati</taxon>
        <taxon>Pseudomonadota</taxon>
        <taxon>Gammaproteobacteria</taxon>
        <taxon>Enterobacterales</taxon>
        <taxon>Erwiniaceae</taxon>
        <taxon>Pantoea</taxon>
    </lineage>
</organism>
<keyword evidence="2" id="KW-1185">Reference proteome</keyword>
<dbReference type="EMBL" id="JAUOOM010000004">
    <property type="protein sequence ID" value="MDO6406089.1"/>
    <property type="molecule type" value="Genomic_DNA"/>
</dbReference>
<reference evidence="1" key="1">
    <citation type="submission" date="2023-07" db="EMBL/GenBank/DDBJ databases">
        <title>The extreme plant-growth-promoting properties of Pantoea phytobeneficialis PF55 revealed by functional and genomic analysis.</title>
        <authorList>
            <person name="Nascimento F.X."/>
            <person name="Marcio R.J."/>
        </authorList>
    </citation>
    <scope>NUCLEOTIDE SEQUENCE</scope>
    <source>
        <strain evidence="1">PF55</strain>
    </source>
</reference>
<sequence>MKIENHNIHINNFDQNENRVKTREFNGRKLIIKSYAKSENKHQPQSEHLLNTERLKLELHSFFDKYKFLKRNTSSQTGNIIKLSKNDKAPDILQNSNHRFQFEKNKVTDITFIHSIKQHKLDIKKISDEITLNLPDRTQMHSINVKKYLDNRLSSLVVNTARSYGCEFFCGGNYSALSHHYQGRGFDSIKEISSNTSTKSYYVTNTTTGKNVLVLSNMNSEARIKHQLLQLHYADIDISKINISGSIKMQKENAMMQLSSVLNTLPDADKKVLFIGARWQIMEFLGREIYQIDENQPEGVGYDKMNTTQHKVSGFIFDTAIVENQENNERYIFSGLRMPNGDLSYDATKAFIEAGFTYIVMCGAGGRLSGKAKIGDYTPINISIYENEAINLKMEDMKIPDGTFIEELLSTNITVNSPLEETQKWLENNKHHSSVDVETGHIFRAVSEAIDNQKSVTITPGLFISDVVGEHPLEGKISTDDAYKNLKGFVASIWHSAIKTS</sequence>